<proteinExistence type="predicted"/>
<dbReference type="GO" id="GO:0005739">
    <property type="term" value="C:mitochondrion"/>
    <property type="evidence" value="ECO:0007669"/>
    <property type="project" value="InterPro"/>
</dbReference>
<reference evidence="1" key="1">
    <citation type="submission" date="2020-12" db="EMBL/GenBank/DDBJ databases">
        <title>Metabolic potential, ecology and presence of endohyphal bacteria is reflected in genomic diversity of Mucoromycotina.</title>
        <authorList>
            <person name="Muszewska A."/>
            <person name="Okrasinska A."/>
            <person name="Steczkiewicz K."/>
            <person name="Drgas O."/>
            <person name="Orlowska M."/>
            <person name="Perlinska-Lenart U."/>
            <person name="Aleksandrzak-Piekarczyk T."/>
            <person name="Szatraj K."/>
            <person name="Zielenkiewicz U."/>
            <person name="Pilsyk S."/>
            <person name="Malc E."/>
            <person name="Mieczkowski P."/>
            <person name="Kruszewska J.S."/>
            <person name="Biernat P."/>
            <person name="Pawlowska J."/>
        </authorList>
    </citation>
    <scope>NUCLEOTIDE SEQUENCE</scope>
    <source>
        <strain evidence="1">WA0000017839</strain>
    </source>
</reference>
<gene>
    <name evidence="1" type="ORF">INT47_001485</name>
</gene>
<comment type="caution">
    <text evidence="1">The sequence shown here is derived from an EMBL/GenBank/DDBJ whole genome shotgun (WGS) entry which is preliminary data.</text>
</comment>
<name>A0A8H7R1G8_9FUNG</name>
<evidence type="ECO:0000313" key="1">
    <source>
        <dbReference type="EMBL" id="KAG2201436.1"/>
    </source>
</evidence>
<dbReference type="EMBL" id="JAEPRD010000071">
    <property type="protein sequence ID" value="KAG2201436.1"/>
    <property type="molecule type" value="Genomic_DNA"/>
</dbReference>
<sequence>MASRLICKAQLLKGSPVRQVARSYATESNQATHHFAEESFGNNFWRNSVIAVVATAAWFRVDQHLVSASDEKHPITKWIEYHMTTSEQNDQINHANLAGATAAAEYKLFAQDAQRAPIHRMRNPESFENASPRALVTGNQVDLTDLKIRSD</sequence>
<protein>
    <submittedName>
        <fullName evidence="1">Uncharacterized protein</fullName>
    </submittedName>
</protein>
<dbReference type="Proteomes" id="UP000603453">
    <property type="component" value="Unassembled WGS sequence"/>
</dbReference>
<keyword evidence="2" id="KW-1185">Reference proteome</keyword>
<evidence type="ECO:0000313" key="2">
    <source>
        <dbReference type="Proteomes" id="UP000603453"/>
    </source>
</evidence>
<dbReference type="AlphaFoldDB" id="A0A8H7R1G8"/>
<dbReference type="PANTHER" id="PTHR42100">
    <property type="entry name" value="OXIDOREDUCTASE 178 KDA SUBUNIT, PUTATIVE (AFU_ORTHOLOGUE AFUA_8G04320)-RELATED"/>
    <property type="match status" value="1"/>
</dbReference>
<dbReference type="OrthoDB" id="2120038at2759"/>
<organism evidence="1 2">
    <name type="scientific">Mucor saturninus</name>
    <dbReference type="NCBI Taxonomy" id="64648"/>
    <lineage>
        <taxon>Eukaryota</taxon>
        <taxon>Fungi</taxon>
        <taxon>Fungi incertae sedis</taxon>
        <taxon>Mucoromycota</taxon>
        <taxon>Mucoromycotina</taxon>
        <taxon>Mucoromycetes</taxon>
        <taxon>Mucorales</taxon>
        <taxon>Mucorineae</taxon>
        <taxon>Mucoraceae</taxon>
        <taxon>Mucor</taxon>
    </lineage>
</organism>
<dbReference type="PANTHER" id="PTHR42100:SF1">
    <property type="entry name" value="OXIDOREDUCTASE 178 KDA SUBUNIT, PUTATIVE (AFU_ORTHOLOGUE AFUA_8G04320)-RELATED"/>
    <property type="match status" value="1"/>
</dbReference>
<dbReference type="InterPro" id="IPR034444">
    <property type="entry name" value="Nuo17.8"/>
</dbReference>
<accession>A0A8H7R1G8</accession>